<dbReference type="AlphaFoldDB" id="A0A0F8ZK97"/>
<proteinExistence type="predicted"/>
<protein>
    <submittedName>
        <fullName evidence="1">Uncharacterized protein</fullName>
    </submittedName>
</protein>
<evidence type="ECO:0000313" key="1">
    <source>
        <dbReference type="EMBL" id="KKK94247.1"/>
    </source>
</evidence>
<feature type="non-terminal residue" evidence="1">
    <location>
        <position position="1"/>
    </location>
</feature>
<gene>
    <name evidence="1" type="ORF">LCGC14_2684780</name>
</gene>
<comment type="caution">
    <text evidence="1">The sequence shown here is derived from an EMBL/GenBank/DDBJ whole genome shotgun (WGS) entry which is preliminary data.</text>
</comment>
<dbReference type="EMBL" id="LAZR01047427">
    <property type="protein sequence ID" value="KKK94247.1"/>
    <property type="molecule type" value="Genomic_DNA"/>
</dbReference>
<reference evidence="1" key="1">
    <citation type="journal article" date="2015" name="Nature">
        <title>Complex archaea that bridge the gap between prokaryotes and eukaryotes.</title>
        <authorList>
            <person name="Spang A."/>
            <person name="Saw J.H."/>
            <person name="Jorgensen S.L."/>
            <person name="Zaremba-Niedzwiedzka K."/>
            <person name="Martijn J."/>
            <person name="Lind A.E."/>
            <person name="van Eijk R."/>
            <person name="Schleper C."/>
            <person name="Guy L."/>
            <person name="Ettema T.J."/>
        </authorList>
    </citation>
    <scope>NUCLEOTIDE SEQUENCE</scope>
</reference>
<name>A0A0F8ZK97_9ZZZZ</name>
<accession>A0A0F8ZK97</accession>
<sequence>SWGNLHGPYLFAQFVDSTSGKTRLVSLGKFFGQDGVDEVRGLVLEWWKYFQLSEEAREALGERGKISWGWPFYADRNEFHDLYGVWPESDKMDRPRRFFATEALNDGFEAKVDQLAEQKAAAEHDWCIEYGMGSVTGQRKLRQLLRENYFLAD</sequence>
<organism evidence="1">
    <name type="scientific">marine sediment metagenome</name>
    <dbReference type="NCBI Taxonomy" id="412755"/>
    <lineage>
        <taxon>unclassified sequences</taxon>
        <taxon>metagenomes</taxon>
        <taxon>ecological metagenomes</taxon>
    </lineage>
</organism>